<keyword evidence="4" id="KW-1185">Reference proteome</keyword>
<dbReference type="PANTHER" id="PTHR19959">
    <property type="entry name" value="KINESIN LIGHT CHAIN"/>
    <property type="match status" value="1"/>
</dbReference>
<organism evidence="3 4">
    <name type="scientific">Coprinopsis cinerea (strain Okayama-7 / 130 / ATCC MYA-4618 / FGSC 9003)</name>
    <name type="common">Inky cap fungus</name>
    <name type="synonym">Hormographiella aspergillata</name>
    <dbReference type="NCBI Taxonomy" id="240176"/>
    <lineage>
        <taxon>Eukaryota</taxon>
        <taxon>Fungi</taxon>
        <taxon>Dikarya</taxon>
        <taxon>Basidiomycota</taxon>
        <taxon>Agaricomycotina</taxon>
        <taxon>Agaricomycetes</taxon>
        <taxon>Agaricomycetidae</taxon>
        <taxon>Agaricales</taxon>
        <taxon>Agaricineae</taxon>
        <taxon>Psathyrellaceae</taxon>
        <taxon>Coprinopsis</taxon>
    </lineage>
</organism>
<accession>A8N8I0</accession>
<feature type="compositionally biased region" description="Polar residues" evidence="1">
    <location>
        <begin position="1"/>
        <end position="12"/>
    </location>
</feature>
<sequence length="2052" mass="230344">MDKSSTICTSGESECKVVDEHSESPAQGESTQGEDELEGALSCVNDILDEATKEMEGIALEKAIIVLRGAIRDEKDEGTRATAEVGLIKALVTRFARYGWVDDWVESVNLLQMEGLNPFSCTGESPISGSRGARDVSLALKSLREYRQSIDMPKLETAIVVANEALASCDDKSNSRGHLLLRTGNALILKYLASDDEANLDLAAETFQDAKRLARSGNPTLFFALLNLQQIACIRFMECKGEESVWRLELKQLREEMVPKDDKGVDAYILGSQLMEGDRLQLEESISYFRQSLSLRSPGHPRRHEVLSHYAMALWKRFHYTGDLRDLEECITLYREAVLSLRPPAYPDHPDSLDNLASFLFTRFQHKGDFCDLEECITLHRKALTLLPPGHPARPRSLIHLATTLSARFQKKGDFRDLEGCVTVLREALDLRPPGHPGRPSALDSLANSLATRFQWKGDARDLDECVTLHREALALFPRGHPDHPGLLNNLANDLSTRFMHKGNFRDMEESIELHREAVSLYPPGHPNRARSINNLANSLSTRFQHKRDFSDLEKSIELHRVALSEHSPGHPNRPRSIMNLASSLSTRFKHKGDPRDLDECVTLFREVLSLSPAGHPDRPRSLNNLADSLSDRFQHNGNCCDLEESIDLHREALALLPPGQPDRPSSLNNLANSLSTRFERKSDFCDLEECIALLREARDLIPRGHRSRPISLYNLARALSTRFQLKHDFHDLEAGIAALRDALLLCSHPGLAVGSKPDSSYPWADHPFRLTVIEALATALKARSHATSDDSILEEIYELLRSGTQSQAASPLARLDHARYWSSTCREFDRLDMALEAYNYAIEVLPLLASLDLTLEQRQNVLVHAKDLSRDAVQCAIEQGQLETAVVFLSTARSVFWSQALQFRGSLDRLDALHPDLASELRSVTRQLEIATNENPHSQPASAHGLSRRPYLLAQKREEIIARIRATDDFQDFLLPPSFDTLKSAARDGPIVFLNASRYGCDILIMKQDATLHRHRLSTDVNQIVGLTDATQQLSRGQAVGKQLQRKIDDFCQIETRNARLQLRRRNRGTADDDFKQLLEILWDVVAQPVVKILGLQKTDNPQRLWWCPTGPFAFLPIHASGIYSNNPEVSDCLSDYAVSSYCSSPQDLIAPPPTPNPDYEMLVVVEPGDSGPSIHCLPFTMEELKKIQRRIPHERHLVTRIGSAETPSNPDTILGHINSASIVHFGCHGSQDFSNPLDSSLILSGGRLTMGSLIRGCRTSNAALAYLSACETAMGDQERPDESLSLAATMQFAGFRSVVATMWAIQDEDAPIVADVFYDHLFRHGTAASPDITDAAPLSFSPIKILCQGGQAVPMPSPNAAAAGSSPTHARSAKQPSGSAKCLTLDEDEVSQCGLPATKGPPGQRRCNVHHKQYQRLCKDYKAAQARVDTVRDGQLLPTKEQISQINDYSVARQKLKWLEDYVEAIRVERYGRKIHGTRFFLKMDTGHKTRINVLAKEMEKVNELRFLLSTRALDLYADEHPEAEWARRMANGTERSSRGTDPGFSKLKEEAFERGSLPEIDEELDQQMSRLSTSDASVKASSEDDDLIYLKIQADRQKIWYTFQPMFEPEAAAAAMLAELTSLGDTPSQPIIQYHARIASLTTMQYLRRAIFHDSILLYKAIDKVSFRDLFFSKDFNFEDAIDLFVHLLRRYYVGLPWMKDSIYEALEIFHTNDQARTANLGKLENRFQILYGWIYNARHVKPISNEVWWILFQMVGFEQNTENRFVRICNTYDDVIGFLSMASMGVKTKTPKAPAGNRKPLSSSAPRMHLSLSGVIVADMVSPKRAWSSSIAETVIPASRRENVVWAEMEDRAYMFGAVRLDEDPFTDKFLHELRSRPQDFQLLIWNETKPDTSVEEYGSAENGKALPQKRGRLFEAPPHPVPSEGQGPWNPGQRSARDILFSPGGSSVGPRGYISTLRTGEKGWFFSDKKFPVRYIVILDTKPHRDVSTLSLHVAWAALRAGGYGSGEFTMDKYKKASNDMFDKCAKERLAFMKAPFYSTWETTKME</sequence>
<gene>
    <name evidence="3" type="ORF">CC1G_04027</name>
</gene>
<dbReference type="Gene3D" id="1.25.40.10">
    <property type="entry name" value="Tetratricopeptide repeat domain"/>
    <property type="match status" value="3"/>
</dbReference>
<evidence type="ECO:0000313" key="3">
    <source>
        <dbReference type="EMBL" id="EAU90758.2"/>
    </source>
</evidence>
<dbReference type="GeneID" id="6007597"/>
<proteinExistence type="predicted"/>
<protein>
    <recommendedName>
        <fullName evidence="2">CHAT domain-containing protein</fullName>
    </recommendedName>
</protein>
<dbReference type="SUPFAM" id="SSF48452">
    <property type="entry name" value="TPR-like"/>
    <property type="match status" value="1"/>
</dbReference>
<feature type="region of interest" description="Disordered" evidence="1">
    <location>
        <begin position="1359"/>
        <end position="1382"/>
    </location>
</feature>
<evidence type="ECO:0000256" key="1">
    <source>
        <dbReference type="SAM" id="MobiDB-lite"/>
    </source>
</evidence>
<feature type="compositionally biased region" description="Basic and acidic residues" evidence="1">
    <location>
        <begin position="13"/>
        <end position="23"/>
    </location>
</feature>
<dbReference type="Proteomes" id="UP000001861">
    <property type="component" value="Unassembled WGS sequence"/>
</dbReference>
<dbReference type="Pfam" id="PF12770">
    <property type="entry name" value="CHAT"/>
    <property type="match status" value="1"/>
</dbReference>
<name>A8N8I0_COPC7</name>
<dbReference type="eggNOG" id="KOG4626">
    <property type="taxonomic scope" value="Eukaryota"/>
</dbReference>
<dbReference type="HOGENOM" id="CLU_233103_0_0_1"/>
<dbReference type="KEGG" id="cci:CC1G_04027"/>
<feature type="domain" description="CHAT" evidence="2">
    <location>
        <begin position="1079"/>
        <end position="1328"/>
    </location>
</feature>
<feature type="region of interest" description="Disordered" evidence="1">
    <location>
        <begin position="1"/>
        <end position="36"/>
    </location>
</feature>
<dbReference type="EMBL" id="AACS02000007">
    <property type="protein sequence ID" value="EAU90758.2"/>
    <property type="molecule type" value="Genomic_DNA"/>
</dbReference>
<comment type="caution">
    <text evidence="3">The sequence shown here is derived from an EMBL/GenBank/DDBJ whole genome shotgun (WGS) entry which is preliminary data.</text>
</comment>
<evidence type="ECO:0000259" key="2">
    <source>
        <dbReference type="Pfam" id="PF12770"/>
    </source>
</evidence>
<feature type="compositionally biased region" description="Low complexity" evidence="1">
    <location>
        <begin position="1360"/>
        <end position="1369"/>
    </location>
</feature>
<evidence type="ECO:0000313" key="4">
    <source>
        <dbReference type="Proteomes" id="UP000001861"/>
    </source>
</evidence>
<dbReference type="STRING" id="240176.A8N8I0"/>
<dbReference type="RefSeq" id="XP_001831136.2">
    <property type="nucleotide sequence ID" value="XM_001831084.2"/>
</dbReference>
<dbReference type="OrthoDB" id="2756263at2759"/>
<dbReference type="VEuPathDB" id="FungiDB:CC1G_04027"/>
<dbReference type="InterPro" id="IPR024983">
    <property type="entry name" value="CHAT_dom"/>
</dbReference>
<dbReference type="InParanoid" id="A8N8I0"/>
<dbReference type="InterPro" id="IPR011990">
    <property type="entry name" value="TPR-like_helical_dom_sf"/>
</dbReference>
<dbReference type="Pfam" id="PF13374">
    <property type="entry name" value="TPR_10"/>
    <property type="match status" value="3"/>
</dbReference>
<reference evidence="3 4" key="1">
    <citation type="journal article" date="2010" name="Proc. Natl. Acad. Sci. U.S.A.">
        <title>Insights into evolution of multicellular fungi from the assembled chromosomes of the mushroom Coprinopsis cinerea (Coprinus cinereus).</title>
        <authorList>
            <person name="Stajich J.E."/>
            <person name="Wilke S.K."/>
            <person name="Ahren D."/>
            <person name="Au C.H."/>
            <person name="Birren B.W."/>
            <person name="Borodovsky M."/>
            <person name="Burns C."/>
            <person name="Canback B."/>
            <person name="Casselton L.A."/>
            <person name="Cheng C.K."/>
            <person name="Deng J."/>
            <person name="Dietrich F.S."/>
            <person name="Fargo D.C."/>
            <person name="Farman M.L."/>
            <person name="Gathman A.C."/>
            <person name="Goldberg J."/>
            <person name="Guigo R."/>
            <person name="Hoegger P.J."/>
            <person name="Hooker J.B."/>
            <person name="Huggins A."/>
            <person name="James T.Y."/>
            <person name="Kamada T."/>
            <person name="Kilaru S."/>
            <person name="Kodira C."/>
            <person name="Kues U."/>
            <person name="Kupfer D."/>
            <person name="Kwan H.S."/>
            <person name="Lomsadze A."/>
            <person name="Li W."/>
            <person name="Lilly W.W."/>
            <person name="Ma L.J."/>
            <person name="Mackey A.J."/>
            <person name="Manning G."/>
            <person name="Martin F."/>
            <person name="Muraguchi H."/>
            <person name="Natvig D.O."/>
            <person name="Palmerini H."/>
            <person name="Ramesh M.A."/>
            <person name="Rehmeyer C.J."/>
            <person name="Roe B.A."/>
            <person name="Shenoy N."/>
            <person name="Stanke M."/>
            <person name="Ter-Hovhannisyan V."/>
            <person name="Tunlid A."/>
            <person name="Velagapudi R."/>
            <person name="Vision T.J."/>
            <person name="Zeng Q."/>
            <person name="Zolan M.E."/>
            <person name="Pukkila P.J."/>
        </authorList>
    </citation>
    <scope>NUCLEOTIDE SEQUENCE [LARGE SCALE GENOMIC DNA]</scope>
    <source>
        <strain evidence="4">Okayama-7 / 130 / ATCC MYA-4618 / FGSC 9003</strain>
    </source>
</reference>
<dbReference type="PANTHER" id="PTHR19959:SF119">
    <property type="entry name" value="FUNGAL LIPASE-LIKE DOMAIN-CONTAINING PROTEIN"/>
    <property type="match status" value="1"/>
</dbReference>